<gene>
    <name evidence="5" type="primary">spoVD_2</name>
    <name evidence="5" type="ORF">CLTEP_03460</name>
</gene>
<evidence type="ECO:0000256" key="2">
    <source>
        <dbReference type="ARBA" id="ARBA00023136"/>
    </source>
</evidence>
<dbReference type="STRING" id="1121338.CLTEP_03460"/>
<keyword evidence="3" id="KW-1133">Transmembrane helix</keyword>
<dbReference type="Pfam" id="PF00905">
    <property type="entry name" value="Transpeptidase"/>
    <property type="match status" value="1"/>
</dbReference>
<comment type="caution">
    <text evidence="5">The sequence shown here is derived from an EMBL/GenBank/DDBJ whole genome shotgun (WGS) entry which is preliminary data.</text>
</comment>
<keyword evidence="6" id="KW-1185">Reference proteome</keyword>
<dbReference type="PATRIC" id="fig|1121338.3.peg.350"/>
<feature type="domain" description="Penicillin-binding protein transpeptidase" evidence="4">
    <location>
        <begin position="266"/>
        <end position="559"/>
    </location>
</feature>
<dbReference type="AlphaFoldDB" id="A0A151B893"/>
<dbReference type="GO" id="GO:0071555">
    <property type="term" value="P:cell wall organization"/>
    <property type="evidence" value="ECO:0007669"/>
    <property type="project" value="TreeGrafter"/>
</dbReference>
<accession>A0A151B893</accession>
<evidence type="ECO:0000259" key="4">
    <source>
        <dbReference type="Pfam" id="PF00905"/>
    </source>
</evidence>
<reference evidence="5 6" key="1">
    <citation type="submission" date="2016-02" db="EMBL/GenBank/DDBJ databases">
        <title>Genome sequence of Clostridium tepidiprofundi DSM 19306.</title>
        <authorList>
            <person name="Poehlein A."/>
            <person name="Daniel R."/>
        </authorList>
    </citation>
    <scope>NUCLEOTIDE SEQUENCE [LARGE SCALE GENOMIC DNA]</scope>
    <source>
        <strain evidence="5 6">DSM 19306</strain>
    </source>
</reference>
<dbReference type="InterPro" id="IPR012338">
    <property type="entry name" value="Beta-lactam/transpept-like"/>
</dbReference>
<dbReference type="SUPFAM" id="SSF56601">
    <property type="entry name" value="beta-lactamase/transpeptidase-like"/>
    <property type="match status" value="1"/>
</dbReference>
<name>A0A151B893_9CLOT</name>
<comment type="subcellular location">
    <subcellularLocation>
        <location evidence="1">Membrane</location>
    </subcellularLocation>
</comment>
<evidence type="ECO:0000256" key="3">
    <source>
        <dbReference type="SAM" id="Phobius"/>
    </source>
</evidence>
<dbReference type="OrthoDB" id="2985542at2"/>
<proteinExistence type="predicted"/>
<keyword evidence="3" id="KW-0812">Transmembrane</keyword>
<evidence type="ECO:0000313" key="5">
    <source>
        <dbReference type="EMBL" id="KYH35952.1"/>
    </source>
</evidence>
<dbReference type="GO" id="GO:0008658">
    <property type="term" value="F:penicillin binding"/>
    <property type="evidence" value="ECO:0007669"/>
    <property type="project" value="InterPro"/>
</dbReference>
<dbReference type="RefSeq" id="WP_066821571.1">
    <property type="nucleotide sequence ID" value="NZ_LTBA01000001.1"/>
</dbReference>
<feature type="transmembrane region" description="Helical" evidence="3">
    <location>
        <begin position="21"/>
        <end position="42"/>
    </location>
</feature>
<keyword evidence="2 3" id="KW-0472">Membrane</keyword>
<evidence type="ECO:0000313" key="6">
    <source>
        <dbReference type="Proteomes" id="UP000075531"/>
    </source>
</evidence>
<organism evidence="5 6">
    <name type="scientific">Clostridium tepidiprofundi DSM 19306</name>
    <dbReference type="NCBI Taxonomy" id="1121338"/>
    <lineage>
        <taxon>Bacteria</taxon>
        <taxon>Bacillati</taxon>
        <taxon>Bacillota</taxon>
        <taxon>Clostridia</taxon>
        <taxon>Eubacteriales</taxon>
        <taxon>Clostridiaceae</taxon>
        <taxon>Clostridium</taxon>
    </lineage>
</organism>
<dbReference type="Gene3D" id="3.40.710.10">
    <property type="entry name" value="DD-peptidase/beta-lactamase superfamily"/>
    <property type="match status" value="1"/>
</dbReference>
<sequence>MYKYYKSKHITFYKDKLSKKRIVSIGILLSIIFFALILRYSYICMYRGDKLAAMAQSQYCYEENIENLNYRVFDTNGKELIEHYFKYYAVIDPMFYLKYNSNKNADEIKDIKRALIKCNADYKLPDEINNVCIKNKIYYEIDENTYKKIINISGLERIKGFYVYRNSIAKSDKAWNIINMLTRKFDSRTGKPKKQYCLEMYIEDKVAKNKFTEIKIMNDIYNDKYNNKIVMPSDNINVKLTLDKNIQDSIKRIISNKKYDKYEEISVVLMEAKTGKIKALTQRDDSKPNLNLGVASNHGYFPGSIFKVIVEEAGLDLGIISKHDVYEYTDAKSRSSEKKNMTVEKAFITSSNDVFYQIGEEVGFDNIYRYAYKQGLLNTVLNLYDEQNGNFEVIENNITVDQVRQAAIGQKIRITPVEALSIPSTVVNNGIYVRPYIIEGFVDSNNNYIEKEHSIKRRVMKKSTAKILKEQMQQVVNSHFGTGRNAKISGINMGGKTGTTEYYEIDDHNKRQKYSDGWFVGFFEHNKKIYSMVVLVRKININTEEASNTAVPIFKEIVEELIKSKYV</sequence>
<protein>
    <submittedName>
        <fullName evidence="5">Stage V sporulation protein D</fullName>
    </submittedName>
</protein>
<dbReference type="PANTHER" id="PTHR30627">
    <property type="entry name" value="PEPTIDOGLYCAN D,D-TRANSPEPTIDASE"/>
    <property type="match status" value="1"/>
</dbReference>
<dbReference type="EMBL" id="LTBA01000001">
    <property type="protein sequence ID" value="KYH35952.1"/>
    <property type="molecule type" value="Genomic_DNA"/>
</dbReference>
<dbReference type="InterPro" id="IPR050515">
    <property type="entry name" value="Beta-lactam/transpept"/>
</dbReference>
<dbReference type="InterPro" id="IPR001460">
    <property type="entry name" value="PCN-bd_Tpept"/>
</dbReference>
<dbReference type="Proteomes" id="UP000075531">
    <property type="component" value="Unassembled WGS sequence"/>
</dbReference>
<dbReference type="GO" id="GO:0005886">
    <property type="term" value="C:plasma membrane"/>
    <property type="evidence" value="ECO:0007669"/>
    <property type="project" value="TreeGrafter"/>
</dbReference>
<dbReference type="PANTHER" id="PTHR30627:SF1">
    <property type="entry name" value="PEPTIDOGLYCAN D,D-TRANSPEPTIDASE FTSI"/>
    <property type="match status" value="1"/>
</dbReference>
<evidence type="ECO:0000256" key="1">
    <source>
        <dbReference type="ARBA" id="ARBA00004370"/>
    </source>
</evidence>